<evidence type="ECO:0000313" key="2">
    <source>
        <dbReference type="Proteomes" id="UP000198460"/>
    </source>
</evidence>
<sequence length="49" mass="5653">MLFLDDEPAPSLASVRYSRCRILLNLDAPVYWKSKFMKISCAEFGARNQ</sequence>
<name>A0A238H130_9BURK</name>
<accession>A0A238H130</accession>
<proteinExistence type="predicted"/>
<gene>
    <name evidence="1" type="ORF">BSIN_2160</name>
</gene>
<protein>
    <submittedName>
        <fullName evidence="1">Uncharacterized protein</fullName>
    </submittedName>
</protein>
<dbReference type="AlphaFoldDB" id="A0A238H130"/>
<reference evidence="1 2" key="1">
    <citation type="submission" date="2017-04" db="EMBL/GenBank/DDBJ databases">
        <authorList>
            <person name="Afonso C.L."/>
            <person name="Miller P.J."/>
            <person name="Scott M.A."/>
            <person name="Spackman E."/>
            <person name="Goraichik I."/>
            <person name="Dimitrov K.M."/>
            <person name="Suarez D.L."/>
            <person name="Swayne D.E."/>
        </authorList>
    </citation>
    <scope>NUCLEOTIDE SEQUENCE [LARGE SCALE GENOMIC DNA]</scope>
    <source>
        <strain evidence="1">LMG 28154</strain>
    </source>
</reference>
<dbReference type="EMBL" id="FXAN01000036">
    <property type="protein sequence ID" value="SMF98944.1"/>
    <property type="molecule type" value="Genomic_DNA"/>
</dbReference>
<organism evidence="1 2">
    <name type="scientific">Burkholderia singularis</name>
    <dbReference type="NCBI Taxonomy" id="1503053"/>
    <lineage>
        <taxon>Bacteria</taxon>
        <taxon>Pseudomonadati</taxon>
        <taxon>Pseudomonadota</taxon>
        <taxon>Betaproteobacteria</taxon>
        <taxon>Burkholderiales</taxon>
        <taxon>Burkholderiaceae</taxon>
        <taxon>Burkholderia</taxon>
        <taxon>pseudomallei group</taxon>
    </lineage>
</organism>
<dbReference type="Proteomes" id="UP000198460">
    <property type="component" value="Unassembled WGS sequence"/>
</dbReference>
<evidence type="ECO:0000313" key="1">
    <source>
        <dbReference type="EMBL" id="SMF98944.1"/>
    </source>
</evidence>